<protein>
    <recommendedName>
        <fullName evidence="2">Zn(2)-C6 fungal-type domain-containing protein</fullName>
    </recommendedName>
</protein>
<feature type="region of interest" description="Disordered" evidence="1">
    <location>
        <begin position="266"/>
        <end position="302"/>
    </location>
</feature>
<dbReference type="InterPro" id="IPR036864">
    <property type="entry name" value="Zn2-C6_fun-type_DNA-bd_sf"/>
</dbReference>
<proteinExistence type="predicted"/>
<feature type="compositionally biased region" description="Pro residues" evidence="1">
    <location>
        <begin position="1"/>
        <end position="16"/>
    </location>
</feature>
<feature type="region of interest" description="Disordered" evidence="1">
    <location>
        <begin position="168"/>
        <end position="196"/>
    </location>
</feature>
<dbReference type="PROSITE" id="PS50048">
    <property type="entry name" value="ZN2_CY6_FUNGAL_2"/>
    <property type="match status" value="1"/>
</dbReference>
<dbReference type="GO" id="GO:0008270">
    <property type="term" value="F:zinc ion binding"/>
    <property type="evidence" value="ECO:0007669"/>
    <property type="project" value="InterPro"/>
</dbReference>
<feature type="region of interest" description="Disordered" evidence="1">
    <location>
        <begin position="1"/>
        <end position="96"/>
    </location>
</feature>
<evidence type="ECO:0000256" key="1">
    <source>
        <dbReference type="SAM" id="MobiDB-lite"/>
    </source>
</evidence>
<dbReference type="InParanoid" id="A0A067P5N5"/>
<dbReference type="AlphaFoldDB" id="A0A067P5N5"/>
<dbReference type="EMBL" id="KL197767">
    <property type="protein sequence ID" value="KDQ50079.1"/>
    <property type="molecule type" value="Genomic_DNA"/>
</dbReference>
<name>A0A067P5N5_9AGAM</name>
<evidence type="ECO:0000259" key="2">
    <source>
        <dbReference type="PROSITE" id="PS50048"/>
    </source>
</evidence>
<gene>
    <name evidence="3" type="ORF">JAAARDRAFT_200322</name>
</gene>
<dbReference type="Gene3D" id="4.10.240.10">
    <property type="entry name" value="Zn(2)-C6 fungal-type DNA-binding domain"/>
    <property type="match status" value="1"/>
</dbReference>
<dbReference type="GO" id="GO:0000981">
    <property type="term" value="F:DNA-binding transcription factor activity, RNA polymerase II-specific"/>
    <property type="evidence" value="ECO:0007669"/>
    <property type="project" value="InterPro"/>
</dbReference>
<evidence type="ECO:0000313" key="4">
    <source>
        <dbReference type="Proteomes" id="UP000027265"/>
    </source>
</evidence>
<evidence type="ECO:0000313" key="3">
    <source>
        <dbReference type="EMBL" id="KDQ50079.1"/>
    </source>
</evidence>
<feature type="domain" description="Zn(2)-C6 fungal-type" evidence="2">
    <location>
        <begin position="104"/>
        <end position="136"/>
    </location>
</feature>
<feature type="compositionally biased region" description="Basic and acidic residues" evidence="1">
    <location>
        <begin position="270"/>
        <end position="284"/>
    </location>
</feature>
<feature type="compositionally biased region" description="Acidic residues" evidence="1">
    <location>
        <begin position="47"/>
        <end position="96"/>
    </location>
</feature>
<sequence length="302" mass="32150">MEIVPHTPPPPTPPPGARSLSHIINTRTGRREDFGVDGGDISVDNSVGDDSEASEVNESEVSEGEGDEGEGDEGEGDEGEGDGGEGDEGEGGEGEGDICEGDDACYYCRQENMQCIIRNPKTTCDRCKKKNLHCIVTNDLTALISGTKRSRSPQRHILGVKEEPATKRFKGGSAKHPNVSSSSLSTTRTAAGRPHKANRRIIPIPYSPSRLSSDEVATALEECVTLLRSTQGLFNQIQTRIDTVEAKLKNVLQGGTSIVSVRDLGVEENSSEKEARKGESEAKAKGKGKGKGKGKHKGKGRG</sequence>
<organism evidence="3 4">
    <name type="scientific">Jaapia argillacea MUCL 33604</name>
    <dbReference type="NCBI Taxonomy" id="933084"/>
    <lineage>
        <taxon>Eukaryota</taxon>
        <taxon>Fungi</taxon>
        <taxon>Dikarya</taxon>
        <taxon>Basidiomycota</taxon>
        <taxon>Agaricomycotina</taxon>
        <taxon>Agaricomycetes</taxon>
        <taxon>Agaricomycetidae</taxon>
        <taxon>Jaapiales</taxon>
        <taxon>Jaapiaceae</taxon>
        <taxon>Jaapia</taxon>
    </lineage>
</organism>
<dbReference type="HOGENOM" id="CLU_921552_0_0_1"/>
<dbReference type="Proteomes" id="UP000027265">
    <property type="component" value="Unassembled WGS sequence"/>
</dbReference>
<feature type="compositionally biased region" description="Basic residues" evidence="1">
    <location>
        <begin position="285"/>
        <end position="302"/>
    </location>
</feature>
<accession>A0A067P5N5</accession>
<keyword evidence="4" id="KW-1185">Reference proteome</keyword>
<feature type="compositionally biased region" description="Low complexity" evidence="1">
    <location>
        <begin position="180"/>
        <end position="189"/>
    </location>
</feature>
<dbReference type="SUPFAM" id="SSF57701">
    <property type="entry name" value="Zn2/Cys6 DNA-binding domain"/>
    <property type="match status" value="1"/>
</dbReference>
<reference evidence="4" key="1">
    <citation type="journal article" date="2014" name="Proc. Natl. Acad. Sci. U.S.A.">
        <title>Extensive sampling of basidiomycete genomes demonstrates inadequacy of the white-rot/brown-rot paradigm for wood decay fungi.</title>
        <authorList>
            <person name="Riley R."/>
            <person name="Salamov A.A."/>
            <person name="Brown D.W."/>
            <person name="Nagy L.G."/>
            <person name="Floudas D."/>
            <person name="Held B.W."/>
            <person name="Levasseur A."/>
            <person name="Lombard V."/>
            <person name="Morin E."/>
            <person name="Otillar R."/>
            <person name="Lindquist E.A."/>
            <person name="Sun H."/>
            <person name="LaButti K.M."/>
            <person name="Schmutz J."/>
            <person name="Jabbour D."/>
            <person name="Luo H."/>
            <person name="Baker S.E."/>
            <person name="Pisabarro A.G."/>
            <person name="Walton J.D."/>
            <person name="Blanchette R.A."/>
            <person name="Henrissat B."/>
            <person name="Martin F."/>
            <person name="Cullen D."/>
            <person name="Hibbett D.S."/>
            <person name="Grigoriev I.V."/>
        </authorList>
    </citation>
    <scope>NUCLEOTIDE SEQUENCE [LARGE SCALE GENOMIC DNA]</scope>
    <source>
        <strain evidence="4">MUCL 33604</strain>
    </source>
</reference>
<dbReference type="InterPro" id="IPR001138">
    <property type="entry name" value="Zn2Cys6_DnaBD"/>
</dbReference>